<dbReference type="OrthoDB" id="551436at2759"/>
<comment type="caution">
    <text evidence="2">The sequence shown here is derived from an EMBL/GenBank/DDBJ whole genome shotgun (WGS) entry which is preliminary data.</text>
</comment>
<dbReference type="SUPFAM" id="SSF48371">
    <property type="entry name" value="ARM repeat"/>
    <property type="match status" value="1"/>
</dbReference>
<evidence type="ECO:0000313" key="3">
    <source>
        <dbReference type="Proteomes" id="UP000075714"/>
    </source>
</evidence>
<dbReference type="InterPro" id="IPR016024">
    <property type="entry name" value="ARM-type_fold"/>
</dbReference>
<name>A0A150G5D4_GONPE</name>
<accession>A0A150G5D4</accession>
<protein>
    <recommendedName>
        <fullName evidence="4">Armadillo repeat-containing domain-containing protein</fullName>
    </recommendedName>
</protein>
<organism evidence="2 3">
    <name type="scientific">Gonium pectorale</name>
    <name type="common">Green alga</name>
    <dbReference type="NCBI Taxonomy" id="33097"/>
    <lineage>
        <taxon>Eukaryota</taxon>
        <taxon>Viridiplantae</taxon>
        <taxon>Chlorophyta</taxon>
        <taxon>core chlorophytes</taxon>
        <taxon>Chlorophyceae</taxon>
        <taxon>CS clade</taxon>
        <taxon>Chlamydomonadales</taxon>
        <taxon>Volvocaceae</taxon>
        <taxon>Gonium</taxon>
    </lineage>
</organism>
<keyword evidence="3" id="KW-1185">Reference proteome</keyword>
<sequence>MEQLLHCAVAPEPSTSFFAPARQESTVSAGALTDASSTSLEDVEEPQNNARRITLCKQVLFEVTSTYSGSQLVEMPLLKRAACRNSGALLPLLSMLAAEHETSRVVRAMDTLSFLLMDRANRRACHELRALDVLLDILRRASDQQQVQLSCLEALCSLCKHDAKEKMALWQHPNRGALLSMLNNRNSSVLVIETLRVCRTLCFAAASGGADCASSSAATGACNNSCCSLSERERDGEHRHRSSHSHTHGPLQLLEPALLTVTAELLHPSTDVSVLLKALKLLHVASAHVGCAKDSPGCCGCWHNAMFRLVPLLTHCADMDVVESALAVLVNLSEHEMFHNVCFASGCIPPLLHLLNHKRCAVSQSASCVLSALAEGGLSRDKLCQDTALLAMLRVLHTNHCVVVTLGVLYMLGRLASYRGQVVRSLKNWGAVQLLLRLQATTTDADAAEGCRQLLQLLGAQLPAAQSVQSAAAVPSGAGSKAPVKISLQSAYSSITMFEGATHGGERSQVPAAAGGLCRTISAAATASAAAGLGARSPPVAGCSDGPRRSLQAEAPRPSSITGHPLLGSFAMCSGVRGAAYSPMGPIAASISPAAAY</sequence>
<evidence type="ECO:0000313" key="2">
    <source>
        <dbReference type="EMBL" id="KXZ44745.1"/>
    </source>
</evidence>
<dbReference type="EMBL" id="LSYV01000064">
    <property type="protein sequence ID" value="KXZ44745.1"/>
    <property type="molecule type" value="Genomic_DNA"/>
</dbReference>
<evidence type="ECO:0000256" key="1">
    <source>
        <dbReference type="SAM" id="MobiDB-lite"/>
    </source>
</evidence>
<feature type="region of interest" description="Disordered" evidence="1">
    <location>
        <begin position="534"/>
        <end position="560"/>
    </location>
</feature>
<reference evidence="3" key="1">
    <citation type="journal article" date="2016" name="Nat. Commun.">
        <title>The Gonium pectorale genome demonstrates co-option of cell cycle regulation during the evolution of multicellularity.</title>
        <authorList>
            <person name="Hanschen E.R."/>
            <person name="Marriage T.N."/>
            <person name="Ferris P.J."/>
            <person name="Hamaji T."/>
            <person name="Toyoda A."/>
            <person name="Fujiyama A."/>
            <person name="Neme R."/>
            <person name="Noguchi H."/>
            <person name="Minakuchi Y."/>
            <person name="Suzuki M."/>
            <person name="Kawai-Toyooka H."/>
            <person name="Smith D.R."/>
            <person name="Sparks H."/>
            <person name="Anderson J."/>
            <person name="Bakaric R."/>
            <person name="Luria V."/>
            <person name="Karger A."/>
            <person name="Kirschner M.W."/>
            <person name="Durand P.M."/>
            <person name="Michod R.E."/>
            <person name="Nozaki H."/>
            <person name="Olson B.J."/>
        </authorList>
    </citation>
    <scope>NUCLEOTIDE SEQUENCE [LARGE SCALE GENOMIC DNA]</scope>
    <source>
        <strain evidence="3">NIES-2863</strain>
    </source>
</reference>
<gene>
    <name evidence="2" type="ORF">GPECTOR_63g7</name>
</gene>
<proteinExistence type="predicted"/>
<evidence type="ECO:0008006" key="4">
    <source>
        <dbReference type="Google" id="ProtNLM"/>
    </source>
</evidence>
<dbReference type="InterPro" id="IPR011989">
    <property type="entry name" value="ARM-like"/>
</dbReference>
<dbReference type="Proteomes" id="UP000075714">
    <property type="component" value="Unassembled WGS sequence"/>
</dbReference>
<dbReference type="Gene3D" id="1.25.10.10">
    <property type="entry name" value="Leucine-rich Repeat Variant"/>
    <property type="match status" value="2"/>
</dbReference>
<dbReference type="AlphaFoldDB" id="A0A150G5D4"/>